<evidence type="ECO:0000256" key="5">
    <source>
        <dbReference type="ARBA" id="ARBA00022833"/>
    </source>
</evidence>
<comment type="subcellular location">
    <subcellularLocation>
        <location evidence="1">Nucleus</location>
        <location evidence="1">Nucleoplasm</location>
    </subcellularLocation>
</comment>
<feature type="region of interest" description="Disordered" evidence="8">
    <location>
        <begin position="533"/>
        <end position="560"/>
    </location>
</feature>
<dbReference type="GO" id="GO:0008270">
    <property type="term" value="F:zinc ion binding"/>
    <property type="evidence" value="ECO:0007669"/>
    <property type="project" value="UniProtKB-KW"/>
</dbReference>
<feature type="domain" description="CCHC-type" evidence="9">
    <location>
        <begin position="226"/>
        <end position="240"/>
    </location>
</feature>
<protein>
    <recommendedName>
        <fullName evidence="9">CCHC-type domain-containing protein</fullName>
    </recommendedName>
</protein>
<dbReference type="EnsemblMetazoa" id="GBRI044416-RA">
    <property type="protein sequence ID" value="GBRI044416-PA"/>
    <property type="gene ID" value="GBRI044416"/>
</dbReference>
<dbReference type="PANTHER" id="PTHR13316">
    <property type="entry name" value="ZINC FINGER, CCHC DOMAIN CONTAINING 8"/>
    <property type="match status" value="1"/>
</dbReference>
<dbReference type="GO" id="GO:0003723">
    <property type="term" value="F:RNA binding"/>
    <property type="evidence" value="ECO:0007669"/>
    <property type="project" value="TreeGrafter"/>
</dbReference>
<accession>A0A1A9X4Y3</accession>
<dbReference type="AlphaFoldDB" id="A0A1A9X4Y3"/>
<evidence type="ECO:0000256" key="2">
    <source>
        <dbReference type="ARBA" id="ARBA00007497"/>
    </source>
</evidence>
<evidence type="ECO:0000259" key="9">
    <source>
        <dbReference type="PROSITE" id="PS50158"/>
    </source>
</evidence>
<evidence type="ECO:0000256" key="8">
    <source>
        <dbReference type="SAM" id="MobiDB-lite"/>
    </source>
</evidence>
<evidence type="ECO:0000256" key="6">
    <source>
        <dbReference type="ARBA" id="ARBA00023242"/>
    </source>
</evidence>
<dbReference type="Pfam" id="PF04046">
    <property type="entry name" value="PSP"/>
    <property type="match status" value="1"/>
</dbReference>
<evidence type="ECO:0000313" key="11">
    <source>
        <dbReference type="Proteomes" id="UP000091820"/>
    </source>
</evidence>
<dbReference type="InterPro" id="IPR001878">
    <property type="entry name" value="Znf_CCHC"/>
</dbReference>
<dbReference type="SMART" id="SM00581">
    <property type="entry name" value="PSP"/>
    <property type="match status" value="1"/>
</dbReference>
<reference evidence="10" key="2">
    <citation type="submission" date="2020-05" db="UniProtKB">
        <authorList>
            <consortium name="EnsemblMetazoa"/>
        </authorList>
    </citation>
    <scope>IDENTIFICATION</scope>
    <source>
        <strain evidence="10">IAEA</strain>
    </source>
</reference>
<dbReference type="GO" id="GO:0005654">
    <property type="term" value="C:nucleoplasm"/>
    <property type="evidence" value="ECO:0007669"/>
    <property type="project" value="UniProtKB-SubCell"/>
</dbReference>
<sequence>MLEVAANESDCEVIDKSITIISLDDSSQEEESDIGECAKSPKSLNVVTTLATSPNEIPEQAHLIEEGERINESKSTELLFEIKFLRKQTYDQLGELIIKAIQEKLEADDNIENSKEFKYCVCASEEKEDEMLIRVEKHKQQSDPLMNQKIEQRRERDRIKEQSPDLSGLSELFTIDTDPAKKLDSVQVPSYKRVIKDALLDEETETKKKEKQEKNCMKRPRQGGACFNCGATEHGLKDCPLPRDAKRIRIAKKCMPKTERYHADVGQCFAHMRPGCISDNLREAMGLKRGELPFMFYRMRYLGYPPGWLEDTKVEHSGITLFNSDGSAVLNSDEDEGEVDPRTYKYDASKIIDFPGFNQYPGENFYDDYKHHNVPPFDKRQLKDEFIKSLGDKVLKDYKRKKLKDLTISNTTAECSYNTTTLEVTDMEIEDPNSNSSDENVEFIRPPPPSMELSMTEEKPAPPPPISPMATTSEMNADKTAIGCDKDRSPSPSLEDLEAKQLLLLQELQANISGTTEHEQSTAGEILILDDSEENTNSSSNNNSKAVDELPSNSGNPDATKTLSEQVKDIIETHIKQSFIGTELIKFSPYDSLPTAENFKVGVSDVINFENLPDSTGKYTQIREILKKVRDTVHKLNN</sequence>
<reference evidence="11" key="1">
    <citation type="submission" date="2014-03" db="EMBL/GenBank/DDBJ databases">
        <authorList>
            <person name="Aksoy S."/>
            <person name="Warren W."/>
            <person name="Wilson R.K."/>
        </authorList>
    </citation>
    <scope>NUCLEOTIDE SEQUENCE [LARGE SCALE GENOMIC DNA]</scope>
    <source>
        <strain evidence="11">IAEA</strain>
    </source>
</reference>
<dbReference type="GO" id="GO:0071013">
    <property type="term" value="C:catalytic step 2 spliceosome"/>
    <property type="evidence" value="ECO:0007669"/>
    <property type="project" value="TreeGrafter"/>
</dbReference>
<feature type="region of interest" description="Disordered" evidence="8">
    <location>
        <begin position="429"/>
        <end position="472"/>
    </location>
</feature>
<evidence type="ECO:0000256" key="3">
    <source>
        <dbReference type="ARBA" id="ARBA00022723"/>
    </source>
</evidence>
<evidence type="ECO:0000256" key="4">
    <source>
        <dbReference type="ARBA" id="ARBA00022771"/>
    </source>
</evidence>
<keyword evidence="3" id="KW-0479">Metal-binding</keyword>
<keyword evidence="4 7" id="KW-0863">Zinc-finger</keyword>
<dbReference type="PROSITE" id="PS50158">
    <property type="entry name" value="ZF_CCHC"/>
    <property type="match status" value="1"/>
</dbReference>
<dbReference type="InterPro" id="IPR052115">
    <property type="entry name" value="NEXT_complex_subunit_ZCCHC8"/>
</dbReference>
<dbReference type="VEuPathDB" id="VectorBase:GBRI044416"/>
<dbReference type="Proteomes" id="UP000091820">
    <property type="component" value="Unassembled WGS sequence"/>
</dbReference>
<organism evidence="10 11">
    <name type="scientific">Glossina brevipalpis</name>
    <dbReference type="NCBI Taxonomy" id="37001"/>
    <lineage>
        <taxon>Eukaryota</taxon>
        <taxon>Metazoa</taxon>
        <taxon>Ecdysozoa</taxon>
        <taxon>Arthropoda</taxon>
        <taxon>Hexapoda</taxon>
        <taxon>Insecta</taxon>
        <taxon>Pterygota</taxon>
        <taxon>Neoptera</taxon>
        <taxon>Endopterygota</taxon>
        <taxon>Diptera</taxon>
        <taxon>Brachycera</taxon>
        <taxon>Muscomorpha</taxon>
        <taxon>Hippoboscoidea</taxon>
        <taxon>Glossinidae</taxon>
        <taxon>Glossina</taxon>
    </lineage>
</organism>
<evidence type="ECO:0000256" key="1">
    <source>
        <dbReference type="ARBA" id="ARBA00004642"/>
    </source>
</evidence>
<keyword evidence="11" id="KW-1185">Reference proteome</keyword>
<keyword evidence="6" id="KW-0539">Nucleus</keyword>
<dbReference type="InterPro" id="IPR006568">
    <property type="entry name" value="PSP_pro-rich"/>
</dbReference>
<feature type="compositionally biased region" description="Polar residues" evidence="8">
    <location>
        <begin position="551"/>
        <end position="560"/>
    </location>
</feature>
<dbReference type="STRING" id="37001.A0A1A9X4Y3"/>
<evidence type="ECO:0000313" key="10">
    <source>
        <dbReference type="EnsemblMetazoa" id="GBRI044416-PA"/>
    </source>
</evidence>
<evidence type="ECO:0000256" key="7">
    <source>
        <dbReference type="PROSITE-ProRule" id="PRU00047"/>
    </source>
</evidence>
<keyword evidence="5" id="KW-0862">Zinc</keyword>
<dbReference type="PANTHER" id="PTHR13316:SF0">
    <property type="entry name" value="ZINC FINGER CCHC DOMAIN-CONTAINING PROTEIN 8"/>
    <property type="match status" value="1"/>
</dbReference>
<comment type="similarity">
    <text evidence="2">Belongs to the ZCCHC8 family.</text>
</comment>
<feature type="compositionally biased region" description="Low complexity" evidence="8">
    <location>
        <begin position="535"/>
        <end position="544"/>
    </location>
</feature>
<name>A0A1A9X4Y3_9MUSC</name>
<proteinExistence type="inferred from homology"/>